<feature type="compositionally biased region" description="Basic and acidic residues" evidence="1">
    <location>
        <begin position="229"/>
        <end position="238"/>
    </location>
</feature>
<feature type="region of interest" description="Disordered" evidence="1">
    <location>
        <begin position="156"/>
        <end position="238"/>
    </location>
</feature>
<comment type="caution">
    <text evidence="2">The sequence shown here is derived from an EMBL/GenBank/DDBJ whole genome shotgun (WGS) entry which is preliminary data.</text>
</comment>
<dbReference type="STRING" id="22663.A0A2I0KAT8"/>
<dbReference type="InterPro" id="IPR022251">
    <property type="entry name" value="DUF3774_wound-induced"/>
</dbReference>
<organism evidence="2 3">
    <name type="scientific">Punica granatum</name>
    <name type="common">Pomegranate</name>
    <dbReference type="NCBI Taxonomy" id="22663"/>
    <lineage>
        <taxon>Eukaryota</taxon>
        <taxon>Viridiplantae</taxon>
        <taxon>Streptophyta</taxon>
        <taxon>Embryophyta</taxon>
        <taxon>Tracheophyta</taxon>
        <taxon>Spermatophyta</taxon>
        <taxon>Magnoliopsida</taxon>
        <taxon>eudicotyledons</taxon>
        <taxon>Gunneridae</taxon>
        <taxon>Pentapetalae</taxon>
        <taxon>rosids</taxon>
        <taxon>malvids</taxon>
        <taxon>Myrtales</taxon>
        <taxon>Lythraceae</taxon>
        <taxon>Punica</taxon>
    </lineage>
</organism>
<proteinExistence type="predicted"/>
<dbReference type="AlphaFoldDB" id="A0A2I0KAT8"/>
<evidence type="ECO:0000256" key="1">
    <source>
        <dbReference type="SAM" id="MobiDB-lite"/>
    </source>
</evidence>
<name>A0A2I0KAT8_PUNGR</name>
<accession>A0A2I0KAT8</accession>
<reference evidence="2 3" key="1">
    <citation type="submission" date="2017-11" db="EMBL/GenBank/DDBJ databases">
        <title>De-novo sequencing of pomegranate (Punica granatum L.) genome.</title>
        <authorList>
            <person name="Akparov Z."/>
            <person name="Amiraslanov A."/>
            <person name="Hajiyeva S."/>
            <person name="Abbasov M."/>
            <person name="Kaur K."/>
            <person name="Hamwieh A."/>
            <person name="Solovyev V."/>
            <person name="Salamov A."/>
            <person name="Braich B."/>
            <person name="Kosarev P."/>
            <person name="Mahmoud A."/>
            <person name="Hajiyev E."/>
            <person name="Babayeva S."/>
            <person name="Izzatullayeva V."/>
            <person name="Mammadov A."/>
            <person name="Mammadov A."/>
            <person name="Sharifova S."/>
            <person name="Ojaghi J."/>
            <person name="Eynullazada K."/>
            <person name="Bayramov B."/>
            <person name="Abdulazimova A."/>
            <person name="Shahmuradov I."/>
        </authorList>
    </citation>
    <scope>NUCLEOTIDE SEQUENCE [LARGE SCALE GENOMIC DNA]</scope>
    <source>
        <strain evidence="3">cv. AG2017</strain>
        <tissue evidence="2">Leaf</tissue>
    </source>
</reference>
<keyword evidence="3" id="KW-1185">Reference proteome</keyword>
<dbReference type="Proteomes" id="UP000233551">
    <property type="component" value="Unassembled WGS sequence"/>
</dbReference>
<evidence type="ECO:0000313" key="3">
    <source>
        <dbReference type="Proteomes" id="UP000233551"/>
    </source>
</evidence>
<dbReference type="EMBL" id="PGOL01000737">
    <property type="protein sequence ID" value="PKI65644.1"/>
    <property type="molecule type" value="Genomic_DNA"/>
</dbReference>
<feature type="region of interest" description="Disordered" evidence="1">
    <location>
        <begin position="40"/>
        <end position="65"/>
    </location>
</feature>
<dbReference type="PANTHER" id="PTHR33090">
    <property type="entry name" value="DUF3774 DOMAIN PROTEIN-RELATED"/>
    <property type="match status" value="1"/>
</dbReference>
<feature type="compositionally biased region" description="Polar residues" evidence="1">
    <location>
        <begin position="50"/>
        <end position="62"/>
    </location>
</feature>
<gene>
    <name evidence="2" type="ORF">CRG98_013939</name>
</gene>
<protein>
    <submittedName>
        <fullName evidence="2">Uncharacterized protein</fullName>
    </submittedName>
</protein>
<evidence type="ECO:0000313" key="2">
    <source>
        <dbReference type="EMBL" id="PKI65644.1"/>
    </source>
</evidence>
<dbReference type="Pfam" id="PF12609">
    <property type="entry name" value="DUF3774"/>
    <property type="match status" value="1"/>
</dbReference>
<sequence>MSSTSRAWIAAASIGTVEALKYQGICRWNQALRSLHQRAKKGNLRPCPQANKQKSPAMSNAVTGKIGKEKVKKPAQEPLRKVIWPEEATAQVELVLEEASHVFPSNGFVSSRKPALQQESGTLIETESTGCLLYGGSPVHRHPVARGRVHVRRPTVGAGSANHIDMGGGDDNTNRRKCKLEDAFKSMQQLQQQKGKARPSPAESSDKSSAMRLSGGGEGSHQSGRKAKRTADEEEKRRREEIEFLVHLICWGPNN</sequence>